<dbReference type="EMBL" id="JBGUBD010000019">
    <property type="protein sequence ID" value="MFA9480333.1"/>
    <property type="molecule type" value="Genomic_DNA"/>
</dbReference>
<evidence type="ECO:0000313" key="2">
    <source>
        <dbReference type="Proteomes" id="UP001575105"/>
    </source>
</evidence>
<reference evidence="1 2" key="1">
    <citation type="submission" date="2024-08" db="EMBL/GenBank/DDBJ databases">
        <title>Whole-genome sequencing of halo(alkali)philic microorganisms from hypersaline lakes.</title>
        <authorList>
            <person name="Sorokin D.Y."/>
            <person name="Merkel A.Y."/>
            <person name="Messina E."/>
            <person name="Yakimov M."/>
        </authorList>
    </citation>
    <scope>NUCLEOTIDE SEQUENCE [LARGE SCALE GENOMIC DNA]</scope>
    <source>
        <strain evidence="1 2">AB-hyl4</strain>
    </source>
</reference>
<evidence type="ECO:0000313" key="1">
    <source>
        <dbReference type="EMBL" id="MFA9480333.1"/>
    </source>
</evidence>
<sequence>MTSLDGVAWESAALLSKAGRDLRDPKLSITPDDRLMLLGCSALRDGVPFPGEHQAVVSFSEDGSAWSEIEPALAPQLWLWRVTWHRGRGYGLSFSTTIDFPQHARLTLHATDDGLTYHSVVEDLGIPGCPSEASLRFDQDDTAYALVRRDSPKHTDALLGRSRPPYTQWQWHELDVHIGGPNLLQLPDGRWIGAGRVHADGKPYTTLGVLDMDQGRFEPRVRLVTSDDSSYPGLLWHDQRLWVSYYSGNGGKASIYLAQLTAEQFD</sequence>
<name>A0ABV4UB44_9BACT</name>
<dbReference type="SUPFAM" id="SSF50939">
    <property type="entry name" value="Sialidases"/>
    <property type="match status" value="1"/>
</dbReference>
<protein>
    <submittedName>
        <fullName evidence="1">Exo-alpha-sialidase</fullName>
    </submittedName>
</protein>
<keyword evidence="2" id="KW-1185">Reference proteome</keyword>
<organism evidence="1 2">
    <name type="scientific">Natronomicrosphaera hydrolytica</name>
    <dbReference type="NCBI Taxonomy" id="3242702"/>
    <lineage>
        <taxon>Bacteria</taxon>
        <taxon>Pseudomonadati</taxon>
        <taxon>Planctomycetota</taxon>
        <taxon>Phycisphaerae</taxon>
        <taxon>Phycisphaerales</taxon>
        <taxon>Phycisphaeraceae</taxon>
        <taxon>Natronomicrosphaera</taxon>
    </lineage>
</organism>
<proteinExistence type="predicted"/>
<dbReference type="InterPro" id="IPR036278">
    <property type="entry name" value="Sialidase_sf"/>
</dbReference>
<comment type="caution">
    <text evidence="1">The sequence shown here is derived from an EMBL/GenBank/DDBJ whole genome shotgun (WGS) entry which is preliminary data.</text>
</comment>
<gene>
    <name evidence="1" type="ORF">ACERK3_18845</name>
</gene>
<dbReference type="Proteomes" id="UP001575105">
    <property type="component" value="Unassembled WGS sequence"/>
</dbReference>
<dbReference type="RefSeq" id="WP_425347254.1">
    <property type="nucleotide sequence ID" value="NZ_JBGUBD010000019.1"/>
</dbReference>
<accession>A0ABV4UB44</accession>